<keyword evidence="4 5" id="KW-0472">Membrane</keyword>
<evidence type="ECO:0000256" key="1">
    <source>
        <dbReference type="ARBA" id="ARBA00004141"/>
    </source>
</evidence>
<evidence type="ECO:0000256" key="4">
    <source>
        <dbReference type="ARBA" id="ARBA00023136"/>
    </source>
</evidence>
<reference evidence="6" key="1">
    <citation type="submission" date="2023-06" db="EMBL/GenBank/DDBJ databases">
        <title>Identification and characterization of horizontal gene transfer across gut microbiota members of farm animals based on homology search.</title>
        <authorList>
            <person name="Schwarzerova J."/>
            <person name="Nykrynova M."/>
            <person name="Jureckova K."/>
            <person name="Cejkova D."/>
            <person name="Rychlik I."/>
        </authorList>
    </citation>
    <scope>NUCLEOTIDE SEQUENCE</scope>
    <source>
        <strain evidence="6">105_WCHN</strain>
    </source>
</reference>
<sequence>MQKTLGFGAALSTVAGTIIGTGVFFKASAVTTATMSISLALFAWLLGGIINLCAGLTAAEVAAVFPETGGIIRYIEEPFGRFWGFISGWAYGLVYMPANVAAFAIAFGTQFAGLFHLTNFWIVPVGMITSLSVALLNFISAKCGGWVSSVTLIIKLLALAVIVIFGFLQPGGVDFRLFPIQAGPHRELWAALGTALLATMFAYDGWIHVGTLAGELKNPQKDLPRAIALGLTIVIIAYLLVNAVFYFVVPVNQIAGNLNVSMEVADRLFGGIGGKIVTVGILVSVYGGMNGYTMTGMRVPYAMGQKGVLPFSHFFATLNKAGVPWTAGLVQYVIACLMMLSGQFDAITNMLIFVIWFFYCMVFIGVMKLRKTRPDLHRPYKVPLYPLIPLIALIGGVFILISTLIQQFASTAIGIVITLIGIPVYYYMEKKHRLSDKI</sequence>
<feature type="transmembrane region" description="Helical" evidence="5">
    <location>
        <begin position="346"/>
        <end position="366"/>
    </location>
</feature>
<feature type="transmembrane region" description="Helical" evidence="5">
    <location>
        <begin position="40"/>
        <end position="65"/>
    </location>
</feature>
<evidence type="ECO:0000313" key="7">
    <source>
        <dbReference type="Proteomes" id="UP001529423"/>
    </source>
</evidence>
<accession>A0ABT7VQT8</accession>
<dbReference type="Pfam" id="PF13520">
    <property type="entry name" value="AA_permease_2"/>
    <property type="match status" value="1"/>
</dbReference>
<dbReference type="InterPro" id="IPR050598">
    <property type="entry name" value="AminoAcid_Transporter"/>
</dbReference>
<dbReference type="Proteomes" id="UP001529423">
    <property type="component" value="Unassembled WGS sequence"/>
</dbReference>
<dbReference type="PANTHER" id="PTHR11785:SF512">
    <property type="entry name" value="SOBREMESA, ISOFORM B"/>
    <property type="match status" value="1"/>
</dbReference>
<name>A0ABT7VQT8_9LACO</name>
<feature type="transmembrane region" description="Helical" evidence="5">
    <location>
        <begin position="86"/>
        <end position="108"/>
    </location>
</feature>
<dbReference type="EMBL" id="JAUDEO010000047">
    <property type="protein sequence ID" value="MDM8334419.1"/>
    <property type="molecule type" value="Genomic_DNA"/>
</dbReference>
<keyword evidence="2 5" id="KW-0812">Transmembrane</keyword>
<comment type="caution">
    <text evidence="6">The sequence shown here is derived from an EMBL/GenBank/DDBJ whole genome shotgun (WGS) entry which is preliminary data.</text>
</comment>
<feature type="transmembrane region" description="Helical" evidence="5">
    <location>
        <begin position="120"/>
        <end position="139"/>
    </location>
</feature>
<feature type="transmembrane region" description="Helical" evidence="5">
    <location>
        <begin position="146"/>
        <end position="168"/>
    </location>
</feature>
<dbReference type="InterPro" id="IPR002293">
    <property type="entry name" value="AA/rel_permease1"/>
</dbReference>
<feature type="transmembrane region" description="Helical" evidence="5">
    <location>
        <begin position="411"/>
        <end position="428"/>
    </location>
</feature>
<evidence type="ECO:0000256" key="3">
    <source>
        <dbReference type="ARBA" id="ARBA00022989"/>
    </source>
</evidence>
<gene>
    <name evidence="6" type="ORF">QUW46_07535</name>
</gene>
<feature type="transmembrane region" description="Helical" evidence="5">
    <location>
        <begin position="268"/>
        <end position="288"/>
    </location>
</feature>
<dbReference type="Gene3D" id="1.20.1740.10">
    <property type="entry name" value="Amino acid/polyamine transporter I"/>
    <property type="match status" value="1"/>
</dbReference>
<organism evidence="6 7">
    <name type="scientific">Limosilactobacillus panis</name>
    <dbReference type="NCBI Taxonomy" id="47493"/>
    <lineage>
        <taxon>Bacteria</taxon>
        <taxon>Bacillati</taxon>
        <taxon>Bacillota</taxon>
        <taxon>Bacilli</taxon>
        <taxon>Lactobacillales</taxon>
        <taxon>Lactobacillaceae</taxon>
        <taxon>Limosilactobacillus</taxon>
    </lineage>
</organism>
<feature type="transmembrane region" description="Helical" evidence="5">
    <location>
        <begin position="322"/>
        <end position="340"/>
    </location>
</feature>
<feature type="transmembrane region" description="Helical" evidence="5">
    <location>
        <begin position="387"/>
        <end position="405"/>
    </location>
</feature>
<keyword evidence="7" id="KW-1185">Reference proteome</keyword>
<evidence type="ECO:0000313" key="6">
    <source>
        <dbReference type="EMBL" id="MDM8334419.1"/>
    </source>
</evidence>
<feature type="transmembrane region" description="Helical" evidence="5">
    <location>
        <begin position="188"/>
        <end position="206"/>
    </location>
</feature>
<feature type="transmembrane region" description="Helical" evidence="5">
    <location>
        <begin position="226"/>
        <end position="248"/>
    </location>
</feature>
<evidence type="ECO:0000256" key="2">
    <source>
        <dbReference type="ARBA" id="ARBA00022692"/>
    </source>
</evidence>
<protein>
    <submittedName>
        <fullName evidence="6">Amino acid permease</fullName>
    </submittedName>
</protein>
<dbReference type="PANTHER" id="PTHR11785">
    <property type="entry name" value="AMINO ACID TRANSPORTER"/>
    <property type="match status" value="1"/>
</dbReference>
<evidence type="ECO:0000256" key="5">
    <source>
        <dbReference type="SAM" id="Phobius"/>
    </source>
</evidence>
<proteinExistence type="predicted"/>
<comment type="subcellular location">
    <subcellularLocation>
        <location evidence="1">Membrane</location>
        <topology evidence="1">Multi-pass membrane protein</topology>
    </subcellularLocation>
</comment>
<keyword evidence="3 5" id="KW-1133">Transmembrane helix</keyword>
<dbReference type="PIRSF" id="PIRSF006060">
    <property type="entry name" value="AA_transporter"/>
    <property type="match status" value="1"/>
</dbReference>
<dbReference type="RefSeq" id="WP_289560938.1">
    <property type="nucleotide sequence ID" value="NZ_JAUDEO010000047.1"/>
</dbReference>
<reference evidence="6" key="2">
    <citation type="submission" date="2023-06" db="EMBL/GenBank/DDBJ databases">
        <authorList>
            <person name="Zeman M."/>
            <person name="Kubasova T."/>
            <person name="Jahodarova E."/>
            <person name="Nykrynova M."/>
            <person name="Rychlik I."/>
        </authorList>
    </citation>
    <scope>NUCLEOTIDE SEQUENCE</scope>
    <source>
        <strain evidence="6">105_WCHN</strain>
    </source>
</reference>